<reference evidence="2 3" key="1">
    <citation type="submission" date="2019-03" db="EMBL/GenBank/DDBJ databases">
        <title>First draft genome of Liparis tanakae, snailfish: a comprehensive survey of snailfish specific genes.</title>
        <authorList>
            <person name="Kim W."/>
            <person name="Song I."/>
            <person name="Jeong J.-H."/>
            <person name="Kim D."/>
            <person name="Kim S."/>
            <person name="Ryu S."/>
            <person name="Song J.Y."/>
            <person name="Lee S.K."/>
        </authorList>
    </citation>
    <scope>NUCLEOTIDE SEQUENCE [LARGE SCALE GENOMIC DNA]</scope>
    <source>
        <tissue evidence="2">Muscle</tissue>
    </source>
</reference>
<gene>
    <name evidence="2" type="ORF">EYF80_051438</name>
</gene>
<feature type="region of interest" description="Disordered" evidence="1">
    <location>
        <begin position="48"/>
        <end position="99"/>
    </location>
</feature>
<feature type="compositionally biased region" description="Basic and acidic residues" evidence="1">
    <location>
        <begin position="48"/>
        <end position="59"/>
    </location>
</feature>
<proteinExistence type="predicted"/>
<name>A0A4Z2FB72_9TELE</name>
<evidence type="ECO:0000313" key="2">
    <source>
        <dbReference type="EMBL" id="TNN38397.1"/>
    </source>
</evidence>
<dbReference type="AlphaFoldDB" id="A0A4Z2FB72"/>
<evidence type="ECO:0000256" key="1">
    <source>
        <dbReference type="SAM" id="MobiDB-lite"/>
    </source>
</evidence>
<comment type="caution">
    <text evidence="2">The sequence shown here is derived from an EMBL/GenBank/DDBJ whole genome shotgun (WGS) entry which is preliminary data.</text>
</comment>
<dbReference type="Proteomes" id="UP000314294">
    <property type="component" value="Unassembled WGS sequence"/>
</dbReference>
<evidence type="ECO:0000313" key="3">
    <source>
        <dbReference type="Proteomes" id="UP000314294"/>
    </source>
</evidence>
<keyword evidence="3" id="KW-1185">Reference proteome</keyword>
<protein>
    <submittedName>
        <fullName evidence="2">Uncharacterized protein</fullName>
    </submittedName>
</protein>
<sequence>MSVVKNDSDVGASQLSVSQTVHVLDIERQLVVERLVSVPLVPALRLEGEQLPREDETYHHNPPASAPNAHESESSRQSSRQSSGDTISKTCFSVLVNPR</sequence>
<accession>A0A4Z2FB72</accession>
<dbReference type="EMBL" id="SRLO01001374">
    <property type="protein sequence ID" value="TNN38397.1"/>
    <property type="molecule type" value="Genomic_DNA"/>
</dbReference>
<organism evidence="2 3">
    <name type="scientific">Liparis tanakae</name>
    <name type="common">Tanaka's snailfish</name>
    <dbReference type="NCBI Taxonomy" id="230148"/>
    <lineage>
        <taxon>Eukaryota</taxon>
        <taxon>Metazoa</taxon>
        <taxon>Chordata</taxon>
        <taxon>Craniata</taxon>
        <taxon>Vertebrata</taxon>
        <taxon>Euteleostomi</taxon>
        <taxon>Actinopterygii</taxon>
        <taxon>Neopterygii</taxon>
        <taxon>Teleostei</taxon>
        <taxon>Neoteleostei</taxon>
        <taxon>Acanthomorphata</taxon>
        <taxon>Eupercaria</taxon>
        <taxon>Perciformes</taxon>
        <taxon>Cottioidei</taxon>
        <taxon>Cottales</taxon>
        <taxon>Liparidae</taxon>
        <taxon>Liparis</taxon>
    </lineage>
</organism>